<sequence>MLGYFILLFTIVPVVELGLLIKAGQYIGVAYTLGIVVITGIVGAFLAKLQGLITLRRIQDDINRGIMPA</sequence>
<reference evidence="2" key="1">
    <citation type="journal article" date="2014" name="Front. Microbiol.">
        <title>High frequency of phylogenetically diverse reductive dehalogenase-homologous genes in deep subseafloor sedimentary metagenomes.</title>
        <authorList>
            <person name="Kawai M."/>
            <person name="Futagami T."/>
            <person name="Toyoda A."/>
            <person name="Takaki Y."/>
            <person name="Nishi S."/>
            <person name="Hori S."/>
            <person name="Arai W."/>
            <person name="Tsubouchi T."/>
            <person name="Morono Y."/>
            <person name="Uchiyama I."/>
            <person name="Ito T."/>
            <person name="Fujiyama A."/>
            <person name="Inagaki F."/>
            <person name="Takami H."/>
        </authorList>
    </citation>
    <scope>NUCLEOTIDE SEQUENCE</scope>
    <source>
        <strain evidence="2">Expedition CK06-06</strain>
    </source>
</reference>
<dbReference type="PANTHER" id="PTHR35335">
    <property type="entry name" value="UPF0716 PROTEIN FXSA"/>
    <property type="match status" value="1"/>
</dbReference>
<dbReference type="Pfam" id="PF04186">
    <property type="entry name" value="FxsA"/>
    <property type="match status" value="1"/>
</dbReference>
<keyword evidence="1" id="KW-1133">Transmembrane helix</keyword>
<dbReference type="NCBIfam" id="NF008528">
    <property type="entry name" value="PRK11463.1-2"/>
    <property type="match status" value="1"/>
</dbReference>
<evidence type="ECO:0000256" key="1">
    <source>
        <dbReference type="SAM" id="Phobius"/>
    </source>
</evidence>
<dbReference type="PANTHER" id="PTHR35335:SF1">
    <property type="entry name" value="UPF0716 PROTEIN FXSA"/>
    <property type="match status" value="1"/>
</dbReference>
<feature type="non-terminal residue" evidence="2">
    <location>
        <position position="69"/>
    </location>
</feature>
<feature type="transmembrane region" description="Helical" evidence="1">
    <location>
        <begin position="27"/>
        <end position="47"/>
    </location>
</feature>
<accession>X1FQ24</accession>
<keyword evidence="1" id="KW-0812">Transmembrane</keyword>
<keyword evidence="1" id="KW-0472">Membrane</keyword>
<gene>
    <name evidence="2" type="ORF">S03H2_23436</name>
</gene>
<comment type="caution">
    <text evidence="2">The sequence shown here is derived from an EMBL/GenBank/DDBJ whole genome shotgun (WGS) entry which is preliminary data.</text>
</comment>
<dbReference type="InterPro" id="IPR007313">
    <property type="entry name" value="FxsA"/>
</dbReference>
<dbReference type="EMBL" id="BARU01012800">
    <property type="protein sequence ID" value="GAH31449.1"/>
    <property type="molecule type" value="Genomic_DNA"/>
</dbReference>
<proteinExistence type="predicted"/>
<organism evidence="2">
    <name type="scientific">marine sediment metagenome</name>
    <dbReference type="NCBI Taxonomy" id="412755"/>
    <lineage>
        <taxon>unclassified sequences</taxon>
        <taxon>metagenomes</taxon>
        <taxon>ecological metagenomes</taxon>
    </lineage>
</organism>
<name>X1FQ24_9ZZZZ</name>
<dbReference type="AlphaFoldDB" id="X1FQ24"/>
<protein>
    <submittedName>
        <fullName evidence="2">Uncharacterized protein</fullName>
    </submittedName>
</protein>
<dbReference type="GO" id="GO:0016020">
    <property type="term" value="C:membrane"/>
    <property type="evidence" value="ECO:0007669"/>
    <property type="project" value="InterPro"/>
</dbReference>
<evidence type="ECO:0000313" key="2">
    <source>
        <dbReference type="EMBL" id="GAH31449.1"/>
    </source>
</evidence>